<feature type="region of interest" description="Disordered" evidence="1">
    <location>
        <begin position="318"/>
        <end position="358"/>
    </location>
</feature>
<dbReference type="PANTHER" id="PTHR30373">
    <property type="entry name" value="UPF0603 PROTEIN YGCG"/>
    <property type="match status" value="1"/>
</dbReference>
<keyword evidence="2" id="KW-0732">Signal</keyword>
<organism evidence="4 5">
    <name type="scientific">Lujinxingia sediminis</name>
    <dbReference type="NCBI Taxonomy" id="2480984"/>
    <lineage>
        <taxon>Bacteria</taxon>
        <taxon>Deltaproteobacteria</taxon>
        <taxon>Bradymonadales</taxon>
        <taxon>Lujinxingiaceae</taxon>
        <taxon>Lujinxingia</taxon>
    </lineage>
</organism>
<dbReference type="Gene3D" id="3.10.310.50">
    <property type="match status" value="1"/>
</dbReference>
<dbReference type="PANTHER" id="PTHR30373:SF2">
    <property type="entry name" value="UPF0603 PROTEIN YGCG"/>
    <property type="match status" value="1"/>
</dbReference>
<dbReference type="EMBL" id="SADD01000001">
    <property type="protein sequence ID" value="RVU48563.1"/>
    <property type="molecule type" value="Genomic_DNA"/>
</dbReference>
<feature type="domain" description="TPM" evidence="3">
    <location>
        <begin position="37"/>
        <end position="160"/>
    </location>
</feature>
<evidence type="ECO:0000256" key="2">
    <source>
        <dbReference type="SAM" id="SignalP"/>
    </source>
</evidence>
<dbReference type="RefSeq" id="WP_127779227.1">
    <property type="nucleotide sequence ID" value="NZ_SADD01000001.1"/>
</dbReference>
<feature type="chain" id="PRO_5045856471" evidence="2">
    <location>
        <begin position="22"/>
        <end position="358"/>
    </location>
</feature>
<feature type="compositionally biased region" description="Gly residues" evidence="1">
    <location>
        <begin position="331"/>
        <end position="358"/>
    </location>
</feature>
<feature type="compositionally biased region" description="Low complexity" evidence="1">
    <location>
        <begin position="165"/>
        <end position="186"/>
    </location>
</feature>
<gene>
    <name evidence="4" type="ORF">EA187_03795</name>
</gene>
<accession>A0ABY0CXE4</accession>
<evidence type="ECO:0000313" key="4">
    <source>
        <dbReference type="EMBL" id="RVU48563.1"/>
    </source>
</evidence>
<keyword evidence="5" id="KW-1185">Reference proteome</keyword>
<evidence type="ECO:0000259" key="3">
    <source>
        <dbReference type="Pfam" id="PF04536"/>
    </source>
</evidence>
<proteinExistence type="predicted"/>
<sequence>MLALRFIVLVSTLLLPTLASAMGPEEVPNPRHTGGWVTDEADLLNDAQTARINNVLTELEAQTGVEVAVVTVNSVDSPTPKDFTTELFNLWGVGKAGSDNGLLIVLVTDERRLEMETGYGLEATLTDGWLKVMQERDMVPHFRRGDFGTGLGAGITAVDKRLRAATEAPSHSSPAESSSTSSRRGSAPMLPPCGWILGLGGLAFFLLRRKWLKTCPQCKDTMRILREDEDDAYLNAGQLTEEAVASVNYEVFECASCGVQRIHANSRWFSGYARCPECSNRTLASESTVTRKPTYTSTGKKRVTVTCAHCSHTRTYTATIPRRTRTQSSSSGGGFSSGGGGGSFGGGSSGGGGAGSSW</sequence>
<evidence type="ECO:0000256" key="1">
    <source>
        <dbReference type="SAM" id="MobiDB-lite"/>
    </source>
</evidence>
<protein>
    <submittedName>
        <fullName evidence="4">TPM domain-containing protein</fullName>
    </submittedName>
</protein>
<dbReference type="Pfam" id="PF04536">
    <property type="entry name" value="TPM_phosphatase"/>
    <property type="match status" value="1"/>
</dbReference>
<feature type="region of interest" description="Disordered" evidence="1">
    <location>
        <begin position="163"/>
        <end position="186"/>
    </location>
</feature>
<reference evidence="4 5" key="1">
    <citation type="submission" date="2019-01" db="EMBL/GenBank/DDBJ databases">
        <title>Lujinxingia litoralis gen. nov., sp. nov. and Lujinxingia sediminis gen. nov., sp. nov., new members in the order Bradymonadales, isolated from coastal sediment.</title>
        <authorList>
            <person name="Li C.-M."/>
        </authorList>
    </citation>
    <scope>NUCLEOTIDE SEQUENCE [LARGE SCALE GENOMIC DNA]</scope>
    <source>
        <strain evidence="4 5">SEH01</strain>
    </source>
</reference>
<name>A0ABY0CXE4_9DELT</name>
<feature type="signal peptide" evidence="2">
    <location>
        <begin position="1"/>
        <end position="21"/>
    </location>
</feature>
<evidence type="ECO:0000313" key="5">
    <source>
        <dbReference type="Proteomes" id="UP000282926"/>
    </source>
</evidence>
<comment type="caution">
    <text evidence="4">The sequence shown here is derived from an EMBL/GenBank/DDBJ whole genome shotgun (WGS) entry which is preliminary data.</text>
</comment>
<dbReference type="Proteomes" id="UP000282926">
    <property type="component" value="Unassembled WGS sequence"/>
</dbReference>
<dbReference type="InterPro" id="IPR007621">
    <property type="entry name" value="TPM_dom"/>
</dbReference>